<dbReference type="InterPro" id="IPR051960">
    <property type="entry name" value="eIF2B_gamma"/>
</dbReference>
<feature type="domain" description="EIF2B subunit epsilon/gamma LbH" evidence="11">
    <location>
        <begin position="361"/>
        <end position="448"/>
    </location>
</feature>
<evidence type="ECO:0000259" key="11">
    <source>
        <dbReference type="Pfam" id="PF25084"/>
    </source>
</evidence>
<name>A0A9N9SWS7_DIABA</name>
<evidence type="ECO:0000256" key="4">
    <source>
        <dbReference type="ARBA" id="ARBA00022540"/>
    </source>
</evidence>
<dbReference type="Pfam" id="PF25084">
    <property type="entry name" value="LbH_EIF2B"/>
    <property type="match status" value="1"/>
</dbReference>
<evidence type="ECO:0000256" key="6">
    <source>
        <dbReference type="ARBA" id="ARBA00044196"/>
    </source>
</evidence>
<comment type="similarity">
    <text evidence="2">Belongs to the eIF-2B gamma/epsilon subunits family.</text>
</comment>
<evidence type="ECO:0000256" key="2">
    <source>
        <dbReference type="ARBA" id="ARBA00007878"/>
    </source>
</evidence>
<evidence type="ECO:0000256" key="8">
    <source>
        <dbReference type="ARBA" id="ARBA00045373"/>
    </source>
</evidence>
<feature type="domain" description="Nucleotidyl transferase" evidence="10">
    <location>
        <begin position="18"/>
        <end position="155"/>
    </location>
</feature>
<keyword evidence="5" id="KW-0648">Protein biosynthesis</keyword>
<keyword evidence="3" id="KW-0963">Cytoplasm</keyword>
<dbReference type="GO" id="GO:0005829">
    <property type="term" value="C:cytosol"/>
    <property type="evidence" value="ECO:0007669"/>
    <property type="project" value="UniProtKB-SubCell"/>
</dbReference>
<evidence type="ECO:0000313" key="13">
    <source>
        <dbReference type="Proteomes" id="UP001153709"/>
    </source>
</evidence>
<dbReference type="PANTHER" id="PTHR45989">
    <property type="entry name" value="TRANSLATION INITIATION FACTOR EIF-2B SUBUNIT GAMMA"/>
    <property type="match status" value="1"/>
</dbReference>
<dbReference type="GO" id="GO:0002183">
    <property type="term" value="P:cytoplasmic translational initiation"/>
    <property type="evidence" value="ECO:0007669"/>
    <property type="project" value="TreeGrafter"/>
</dbReference>
<keyword evidence="13" id="KW-1185">Reference proteome</keyword>
<dbReference type="Pfam" id="PF00483">
    <property type="entry name" value="NTP_transferase"/>
    <property type="match status" value="1"/>
</dbReference>
<evidence type="ECO:0000259" key="10">
    <source>
        <dbReference type="Pfam" id="PF00483"/>
    </source>
</evidence>
<protein>
    <recommendedName>
        <fullName evidence="6">Translation initiation factor eIF2B subunit gamma</fullName>
    </recommendedName>
    <alternativeName>
        <fullName evidence="7">eIF2B GDP-GTP exchange factor subunit gamma</fullName>
    </alternativeName>
</protein>
<dbReference type="InterPro" id="IPR029044">
    <property type="entry name" value="Nucleotide-diphossugar_trans"/>
</dbReference>
<dbReference type="InterPro" id="IPR005835">
    <property type="entry name" value="NTP_transferase_dom"/>
</dbReference>
<dbReference type="Proteomes" id="UP001153709">
    <property type="component" value="Chromosome 2"/>
</dbReference>
<dbReference type="Gene3D" id="2.160.10.10">
    <property type="entry name" value="Hexapeptide repeat proteins"/>
    <property type="match status" value="1"/>
</dbReference>
<dbReference type="GO" id="GO:0005085">
    <property type="term" value="F:guanyl-nucleotide exchange factor activity"/>
    <property type="evidence" value="ECO:0007669"/>
    <property type="project" value="TreeGrafter"/>
</dbReference>
<dbReference type="EMBL" id="OU898277">
    <property type="protein sequence ID" value="CAG9829539.1"/>
    <property type="molecule type" value="Genomic_DNA"/>
</dbReference>
<reference evidence="12" key="1">
    <citation type="submission" date="2022-01" db="EMBL/GenBank/DDBJ databases">
        <authorList>
            <person name="King R."/>
        </authorList>
    </citation>
    <scope>NUCLEOTIDE SEQUENCE</scope>
</reference>
<organism evidence="12 13">
    <name type="scientific">Diabrotica balteata</name>
    <name type="common">Banded cucumber beetle</name>
    <dbReference type="NCBI Taxonomy" id="107213"/>
    <lineage>
        <taxon>Eukaryota</taxon>
        <taxon>Metazoa</taxon>
        <taxon>Ecdysozoa</taxon>
        <taxon>Arthropoda</taxon>
        <taxon>Hexapoda</taxon>
        <taxon>Insecta</taxon>
        <taxon>Pterygota</taxon>
        <taxon>Neoptera</taxon>
        <taxon>Endopterygota</taxon>
        <taxon>Coleoptera</taxon>
        <taxon>Polyphaga</taxon>
        <taxon>Cucujiformia</taxon>
        <taxon>Chrysomeloidea</taxon>
        <taxon>Chrysomelidae</taxon>
        <taxon>Galerucinae</taxon>
        <taxon>Diabroticina</taxon>
        <taxon>Diabroticites</taxon>
        <taxon>Diabrotica</taxon>
    </lineage>
</organism>
<dbReference type="OrthoDB" id="1095242at2759"/>
<dbReference type="Gene3D" id="3.90.550.10">
    <property type="entry name" value="Spore Coat Polysaccharide Biosynthesis Protein SpsA, Chain A"/>
    <property type="match status" value="1"/>
</dbReference>
<evidence type="ECO:0000256" key="5">
    <source>
        <dbReference type="ARBA" id="ARBA00022917"/>
    </source>
</evidence>
<dbReference type="GO" id="GO:0005851">
    <property type="term" value="C:eukaryotic translation initiation factor 2B complex"/>
    <property type="evidence" value="ECO:0007669"/>
    <property type="project" value="TreeGrafter"/>
</dbReference>
<evidence type="ECO:0000256" key="1">
    <source>
        <dbReference type="ARBA" id="ARBA00004514"/>
    </source>
</evidence>
<comment type="function">
    <text evidence="8">Acts as a component of the translation initiation factor 2B (eIF2B) complex, which catalyzes the exchange of GDP for GTP on the eukaryotic initiation factor 2 (eIF2) complex gamma subunit. Its guanine nucleotide exchange factor activity is repressed when bound to eIF2 complex phosphorylated on the alpha subunit, thereby limiting the amount of methionyl-initiator methionine tRNA available to the ribosome and consequently global translation is repressed.</text>
</comment>
<evidence type="ECO:0000256" key="7">
    <source>
        <dbReference type="ARBA" id="ARBA00044229"/>
    </source>
</evidence>
<evidence type="ECO:0000256" key="3">
    <source>
        <dbReference type="ARBA" id="ARBA00022490"/>
    </source>
</evidence>
<dbReference type="GO" id="GO:0003743">
    <property type="term" value="F:translation initiation factor activity"/>
    <property type="evidence" value="ECO:0007669"/>
    <property type="project" value="UniProtKB-KW"/>
</dbReference>
<comment type="subcellular location">
    <subcellularLocation>
        <location evidence="1">Cytoplasm</location>
        <location evidence="1">Cytosol</location>
    </subcellularLocation>
</comment>
<dbReference type="AlphaFoldDB" id="A0A9N9SWS7"/>
<accession>A0A9N9SWS7</accession>
<dbReference type="PANTHER" id="PTHR45989:SF1">
    <property type="entry name" value="TRANSLATION INITIATION FACTOR EIF-2B SUBUNIT GAMMA"/>
    <property type="match status" value="1"/>
</dbReference>
<dbReference type="CDD" id="cd04652">
    <property type="entry name" value="LbH_eIF2B_gamma_C"/>
    <property type="match status" value="1"/>
</dbReference>
<evidence type="ECO:0000313" key="12">
    <source>
        <dbReference type="EMBL" id="CAG9829539.1"/>
    </source>
</evidence>
<sequence length="465" mass="52023">MPKNTCDNKIVLMKEFQVVVLAAGKGSRISEITTGKPKCLLPIGPKPLVWYPLHKLQSSGFHDVILVVLEHQKTEIQSTLEKSDLEIKIDYFTISDNEDLGTADSLRLIHDKLKSDVLVVSCDFISDVNLKGLLDQFRANNASIASLLIQPQGNETIIVPGPKSKHKPERDLIGVDTQTNRIVFLASASDFENEISLPVSLLNKHTSIKMYSNLTDSHIYVLKNWVIKYLKSEDSFTSLKGEVLPHIIKKQLGKPPKPMDTKESILNTKDSGDIFAYAKEDELELAIRKLSSFNDHTGDLKDVYHGDPIRCYAYIAPKDIFGVRVNTLADYWSTNAKILDRWSRLTNSKELTLKSSKAVITSNQVDDKCIIWENAKLNEKTSFKNSIIGANTEVKSFSRVFNSIVMNNVTIHEKVALENCIVCDGATIENGCKIKGCIIGSNHVVSEESEHTSEVLTESDRLMEF</sequence>
<gene>
    <name evidence="12" type="ORF">DIABBA_LOCUS3336</name>
</gene>
<dbReference type="SUPFAM" id="SSF53448">
    <property type="entry name" value="Nucleotide-diphospho-sugar transferases"/>
    <property type="match status" value="1"/>
</dbReference>
<evidence type="ECO:0000256" key="9">
    <source>
        <dbReference type="ARBA" id="ARBA00046432"/>
    </source>
</evidence>
<dbReference type="InterPro" id="IPR056764">
    <property type="entry name" value="LbH_EIF2B3/5"/>
</dbReference>
<comment type="subunit">
    <text evidence="9">Component of the translation initiation factor 2B (eIF2B) complex which is a heterodecamer of two sets of five different subunits: alpha, beta, gamma, delta and epsilon. Subunits alpha, beta and delta comprise a regulatory subcomplex and subunits epsilon and gamma comprise a catalytic subcomplex. Within the complex, the hexameric regulatory complex resides at the center, with the two heterodimeric catalytic subcomplexes bound on opposite sides.</text>
</comment>
<proteinExistence type="inferred from homology"/>
<dbReference type="CDD" id="cd04198">
    <property type="entry name" value="eIF-2B_gamma_N"/>
    <property type="match status" value="1"/>
</dbReference>
<keyword evidence="4" id="KW-0396">Initiation factor</keyword>